<protein>
    <recommendedName>
        <fullName evidence="1">Endonuclease GajA/Old nuclease/RecF-like AAA domain-containing protein</fullName>
    </recommendedName>
</protein>
<accession>A0A1W1UEL9</accession>
<reference evidence="2 3" key="1">
    <citation type="submission" date="2017-04" db="EMBL/GenBank/DDBJ databases">
        <authorList>
            <person name="Afonso C.L."/>
            <person name="Miller P.J."/>
            <person name="Scott M.A."/>
            <person name="Spackman E."/>
            <person name="Goraichik I."/>
            <person name="Dimitrov K.M."/>
            <person name="Suarez D.L."/>
            <person name="Swayne D.E."/>
        </authorList>
    </citation>
    <scope>NUCLEOTIDE SEQUENCE [LARGE SCALE GENOMIC DNA]</scope>
    <source>
        <strain evidence="2 3">DSM 11622</strain>
    </source>
</reference>
<dbReference type="Gene3D" id="3.40.50.300">
    <property type="entry name" value="P-loop containing nucleotide triphosphate hydrolases"/>
    <property type="match status" value="1"/>
</dbReference>
<evidence type="ECO:0000313" key="2">
    <source>
        <dbReference type="EMBL" id="SMB79527.1"/>
    </source>
</evidence>
<evidence type="ECO:0000313" key="3">
    <source>
        <dbReference type="Proteomes" id="UP000192266"/>
    </source>
</evidence>
<dbReference type="InterPro" id="IPR041685">
    <property type="entry name" value="AAA_GajA/Old/RecF-like"/>
</dbReference>
<dbReference type="InterPro" id="IPR027417">
    <property type="entry name" value="P-loop_NTPase"/>
</dbReference>
<dbReference type="SUPFAM" id="SSF52540">
    <property type="entry name" value="P-loop containing nucleoside triphosphate hydrolases"/>
    <property type="match status" value="1"/>
</dbReference>
<dbReference type="AlphaFoldDB" id="A0A1W1UEL9"/>
<dbReference type="EMBL" id="FWWW01000008">
    <property type="protein sequence ID" value="SMB79527.1"/>
    <property type="molecule type" value="Genomic_DNA"/>
</dbReference>
<dbReference type="STRING" id="645990.SAMN00120144_4269"/>
<keyword evidence="3" id="KW-1185">Reference proteome</keyword>
<evidence type="ECO:0000259" key="1">
    <source>
        <dbReference type="Pfam" id="PF13175"/>
    </source>
</evidence>
<dbReference type="PANTHER" id="PTHR43581">
    <property type="entry name" value="ATP/GTP PHOSPHATASE"/>
    <property type="match status" value="1"/>
</dbReference>
<dbReference type="InterPro" id="IPR051396">
    <property type="entry name" value="Bact_Antivir_Def_Nuclease"/>
</dbReference>
<feature type="domain" description="Endonuclease GajA/Old nuclease/RecF-like AAA" evidence="1">
    <location>
        <begin position="1"/>
        <end position="450"/>
    </location>
</feature>
<dbReference type="Pfam" id="PF13175">
    <property type="entry name" value="AAA_15"/>
    <property type="match status" value="1"/>
</dbReference>
<dbReference type="PANTHER" id="PTHR43581:SF4">
    <property type="entry name" value="ATP_GTP PHOSPHATASE"/>
    <property type="match status" value="1"/>
</dbReference>
<name>A0A1W1UEL9_9BACT</name>
<organism evidence="2 3">
    <name type="scientific">Hymenobacter roseosalivarius DSM 11622</name>
    <dbReference type="NCBI Taxonomy" id="645990"/>
    <lineage>
        <taxon>Bacteria</taxon>
        <taxon>Pseudomonadati</taxon>
        <taxon>Bacteroidota</taxon>
        <taxon>Cytophagia</taxon>
        <taxon>Cytophagales</taxon>
        <taxon>Hymenobacteraceae</taxon>
        <taxon>Hymenobacter</taxon>
    </lineage>
</organism>
<dbReference type="RefSeq" id="WP_084443061.1">
    <property type="nucleotide sequence ID" value="NZ_FWWW01000008.1"/>
</dbReference>
<dbReference type="Proteomes" id="UP000192266">
    <property type="component" value="Unassembled WGS sequence"/>
</dbReference>
<proteinExistence type="predicted"/>
<dbReference type="OrthoDB" id="9805802at2"/>
<sequence length="700" mass="78382">MKIIRYKVTNFRSVRDSGWIDCDDVTTLIGVNEAGKSNLLLALWKLNPAQGGAINPLQDMPRRHYAEWRDAEEKPVFIKTLFELSPEEVTQVVKLSNAIPANARFVEVSRDFSGQRFVYFPDATTASGIPVELVRDIIAATLEQLSTAVEMGKGEAGIKVKSQAVLTETTSLVEAAQNAAGRINEKSLNEVIQHFSGVTSSILKGSTVAPLMLQAKKKLEGLKTALNKPAPHSIEEVRKLVVAKLPSFVYYSNYGNLDSEIYLPHVIKNLSRTDLSGTTEAKTRTLRVLFDFVGLDPKEILALGNEVKPEQYQEVTEKQIQEVAEKKKERDVLLQSASSLLTRKFREWWKQGDYTFRFAADGSHFRIWVSDNLRPDEIELENRSTGLQWFLSFYLVFLVESRDAHEGAVLLLDEAGSSLHPIAQKDLSKFFEHLATTNQIINTTHSPFLIDTNHIDRAKVVFVDDDGFTVTSSDLKAPQAEQVRQGRSVYAVHAALNLSISEVFLQGCLSVIVEGTSDQYYLSAVKLFLIGEKLIAPHQEIVFVPSGGVRGMQSLASILSTKENQLPFILLDSDKSGLDMRTKLLSDLYKGNDEQVLQVQEFNGLAQAEIEDLFPLALLEFGINKLFRAVDDEAFEDVYDAKQPIINQIQQFAAKHRVPLPGGWKVGLAKQTKTRLLQRGRRDLTEEVIAAWTALFQRFQ</sequence>
<gene>
    <name evidence="2" type="ORF">SAMN00120144_4269</name>
</gene>